<evidence type="ECO:0000256" key="7">
    <source>
        <dbReference type="ARBA" id="ARBA00023237"/>
    </source>
</evidence>
<dbReference type="InterPro" id="IPR012910">
    <property type="entry name" value="Plug_dom"/>
</dbReference>
<protein>
    <recommendedName>
        <fullName evidence="10">TonB-dependent receptor plug domain-containing protein</fullName>
    </recommendedName>
</protein>
<organism evidence="11 12">
    <name type="scientific">Capnocytophaga canimorsus (strain 5)</name>
    <dbReference type="NCBI Taxonomy" id="860228"/>
    <lineage>
        <taxon>Bacteria</taxon>
        <taxon>Pseudomonadati</taxon>
        <taxon>Bacteroidota</taxon>
        <taxon>Flavobacteriia</taxon>
        <taxon>Flavobacteriales</taxon>
        <taxon>Flavobacteriaceae</taxon>
        <taxon>Capnocytophaga</taxon>
    </lineage>
</organism>
<dbReference type="GO" id="GO:0015344">
    <property type="term" value="F:siderophore uptake transmembrane transporter activity"/>
    <property type="evidence" value="ECO:0007669"/>
    <property type="project" value="TreeGrafter"/>
</dbReference>
<evidence type="ECO:0000256" key="9">
    <source>
        <dbReference type="SAM" id="SignalP"/>
    </source>
</evidence>
<dbReference type="eggNOG" id="COG4206">
    <property type="taxonomic scope" value="Bacteria"/>
</dbReference>
<feature type="signal peptide" evidence="9">
    <location>
        <begin position="1"/>
        <end position="27"/>
    </location>
</feature>
<evidence type="ECO:0000313" key="12">
    <source>
        <dbReference type="Proteomes" id="UP000008895"/>
    </source>
</evidence>
<evidence type="ECO:0000256" key="1">
    <source>
        <dbReference type="ARBA" id="ARBA00004571"/>
    </source>
</evidence>
<evidence type="ECO:0000256" key="3">
    <source>
        <dbReference type="ARBA" id="ARBA00022452"/>
    </source>
</evidence>
<reference evidence="11 12" key="1">
    <citation type="journal article" date="2011" name="J. Bacteriol.">
        <title>Complete genome sequence of the dog commensal and human pathogen Capnocytophaga canimorsus strain 5.</title>
        <authorList>
            <person name="Manfredi P."/>
            <person name="Pagni M."/>
            <person name="Cornelis G.R."/>
        </authorList>
    </citation>
    <scope>NUCLEOTIDE SEQUENCE [LARGE SCALE GENOMIC DNA]</scope>
    <source>
        <strain evidence="12">5</strain>
    </source>
</reference>
<accession>F9YTT4</accession>
<dbReference type="STRING" id="860228.Ccan_20130"/>
<evidence type="ECO:0000256" key="2">
    <source>
        <dbReference type="ARBA" id="ARBA00022448"/>
    </source>
</evidence>
<gene>
    <name evidence="11" type="ordered locus">Ccan_20130</name>
</gene>
<evidence type="ECO:0000256" key="4">
    <source>
        <dbReference type="ARBA" id="ARBA00022692"/>
    </source>
</evidence>
<dbReference type="InterPro" id="IPR023997">
    <property type="entry name" value="TonB-dep_OMP_SusC/RagA_CS"/>
</dbReference>
<dbReference type="InterPro" id="IPR008969">
    <property type="entry name" value="CarboxyPept-like_regulatory"/>
</dbReference>
<dbReference type="PROSITE" id="PS52016">
    <property type="entry name" value="TONB_DEPENDENT_REC_3"/>
    <property type="match status" value="1"/>
</dbReference>
<dbReference type="Pfam" id="PF13715">
    <property type="entry name" value="CarbopepD_reg_2"/>
    <property type="match status" value="1"/>
</dbReference>
<dbReference type="AlphaFoldDB" id="F9YTT4"/>
<dbReference type="GO" id="GO:0009279">
    <property type="term" value="C:cell outer membrane"/>
    <property type="evidence" value="ECO:0007669"/>
    <property type="project" value="UniProtKB-SubCell"/>
</dbReference>
<dbReference type="Gene3D" id="2.40.170.20">
    <property type="entry name" value="TonB-dependent receptor, beta-barrel domain"/>
    <property type="match status" value="1"/>
</dbReference>
<keyword evidence="7 8" id="KW-0998">Cell outer membrane</keyword>
<keyword evidence="12" id="KW-1185">Reference proteome</keyword>
<keyword evidence="2 8" id="KW-0813">Transport</keyword>
<dbReference type="NCBIfam" id="TIGR04057">
    <property type="entry name" value="SusC_RagA_signa"/>
    <property type="match status" value="1"/>
</dbReference>
<dbReference type="Gene3D" id="2.170.130.10">
    <property type="entry name" value="TonB-dependent receptor, plug domain"/>
    <property type="match status" value="1"/>
</dbReference>
<dbReference type="PANTHER" id="PTHR30069:SF29">
    <property type="entry name" value="HEMOGLOBIN AND HEMOGLOBIN-HAPTOGLOBIN-BINDING PROTEIN 1-RELATED"/>
    <property type="match status" value="1"/>
</dbReference>
<name>F9YTT4_CAPCC</name>
<feature type="chain" id="PRO_5003395828" description="TonB-dependent receptor plug domain-containing protein" evidence="9">
    <location>
        <begin position="28"/>
        <end position="1111"/>
    </location>
</feature>
<dbReference type="InterPro" id="IPR023996">
    <property type="entry name" value="TonB-dep_OMP_SusC/RagA"/>
</dbReference>
<evidence type="ECO:0000256" key="8">
    <source>
        <dbReference type="PROSITE-ProRule" id="PRU01360"/>
    </source>
</evidence>
<sequence>MGLKIKKMMRRLLFLLLNLIVCGFSFAQEKKVTGVVKDETGVPLPGVTILVQGEKATGTQTDFEGNYSIKVAVGKTLEFSYIGLTTVTKKVGVSNKIDVVLREDTQQLSEVVITGITTTDRRLFTGASDKLSAVDIKVDGVVDVSRALEGRSSGVTVQNVSGAFGAAPKIRVRGATSIYGGSKPLWVVDGVIIEDVIELGADDLASGDATTLISSAIAGLNADDIEEFEVLKDGSATSIYGARAMAGVIVITTKRGKAGVSTFNYSNETTYRFIPTYDNFNIMNSQEQMEVYEEFRNAGWLNHSDLVGRSSSGVYGKMYELLSKVDANGNFLLANTPEAKSAYLRQAELRNTNWFKELFSNNVMQNHSVSMSSGNDIATYYGSLSALVDPGWTLQSNVNRYTANFNSSFKLSDKFSLNILTSGSYRKQRAPGTVGRETDVVRGEVKRDFDINPYSYAINTSRTLDPNETYVRNYAPFNIKKELDQNYLDLNVVDVRFQGDVKYKILKELEFTALGAVKYQNSNIDHHATEYSNLANSYRASYTTTIRDNNPLLYKDPDDPYAKPETILPKGGIYTKNNLSMISYDFRLTAAYKNTFNQDHIVNVYAGNEINSTDRNKNEFRGWGLQYALGEVPFYPYKYFKRGTEDNSLYYKVENTKYRNVAFFANATYSWKHKYTINGTYRYEGTNKLGRSREARWLPTWNVSGAWNVHGEDFFNNQKIASHLVLKGSYSLTADRGPSWVTNSLADIRARSPWRPFAGVQESVLYVKALENSELTYEKKKELNLGLSVGFFNERVNIDLDWYKRDNYDLIGITNTQGIGGEVKKYGNVAEMKSNGLELSVATTNIKTKDFSWKTHFTYSKTENKITKLQNSLRVIDLVRSEGYAREGYPARSLFSIPFRGLTNEGLPLFLDQNNDITSTEVYFQEREKIDFLEYSGSADPTDTGGLGNVFQYKGLKLNVFFTYSFGNVVRLNPVFTHRYTDLIATPREFADRWATPGDENHTSIPVIATKRLAQQYGNLSYAYNSYNYSTERIAKGDFIRLKEISLTYDFDKDVIEKLKLKNLSLKLQGTNLFLLYADKKLNGQDPEFFNSGGVAVPMAKQMTLTLRVGL</sequence>
<dbReference type="InterPro" id="IPR037066">
    <property type="entry name" value="Plug_dom_sf"/>
</dbReference>
<proteinExistence type="inferred from homology"/>
<dbReference type="Proteomes" id="UP000008895">
    <property type="component" value="Chromosome"/>
</dbReference>
<keyword evidence="3 8" id="KW-1134">Transmembrane beta strand</keyword>
<evidence type="ECO:0000259" key="10">
    <source>
        <dbReference type="Pfam" id="PF07715"/>
    </source>
</evidence>
<dbReference type="EMBL" id="CP002113">
    <property type="protein sequence ID" value="AEK24129.1"/>
    <property type="molecule type" value="Genomic_DNA"/>
</dbReference>
<keyword evidence="5 9" id="KW-0732">Signal</keyword>
<dbReference type="PANTHER" id="PTHR30069">
    <property type="entry name" value="TONB-DEPENDENT OUTER MEMBRANE RECEPTOR"/>
    <property type="match status" value="1"/>
</dbReference>
<dbReference type="KEGG" id="ccm:Ccan_20130"/>
<evidence type="ECO:0000256" key="5">
    <source>
        <dbReference type="ARBA" id="ARBA00022729"/>
    </source>
</evidence>
<dbReference type="Gene3D" id="2.60.40.1120">
    <property type="entry name" value="Carboxypeptidase-like, regulatory domain"/>
    <property type="match status" value="1"/>
</dbReference>
<dbReference type="eggNOG" id="COG1629">
    <property type="taxonomic scope" value="Bacteria"/>
</dbReference>
<evidence type="ECO:0000313" key="11">
    <source>
        <dbReference type="EMBL" id="AEK24129.1"/>
    </source>
</evidence>
<feature type="domain" description="TonB-dependent receptor plug" evidence="10">
    <location>
        <begin position="125"/>
        <end position="248"/>
    </location>
</feature>
<evidence type="ECO:0000256" key="6">
    <source>
        <dbReference type="ARBA" id="ARBA00023136"/>
    </source>
</evidence>
<dbReference type="SUPFAM" id="SSF49464">
    <property type="entry name" value="Carboxypeptidase regulatory domain-like"/>
    <property type="match status" value="1"/>
</dbReference>
<dbReference type="InterPro" id="IPR039426">
    <property type="entry name" value="TonB-dep_rcpt-like"/>
</dbReference>
<dbReference type="NCBIfam" id="TIGR04056">
    <property type="entry name" value="OMP_RagA_SusC"/>
    <property type="match status" value="1"/>
</dbReference>
<keyword evidence="4 8" id="KW-0812">Transmembrane</keyword>
<keyword evidence="6 8" id="KW-0472">Membrane</keyword>
<comment type="subcellular location">
    <subcellularLocation>
        <location evidence="1 8">Cell outer membrane</location>
        <topology evidence="1 8">Multi-pass membrane protein</topology>
    </subcellularLocation>
</comment>
<dbReference type="InterPro" id="IPR036942">
    <property type="entry name" value="Beta-barrel_TonB_sf"/>
</dbReference>
<comment type="similarity">
    <text evidence="8">Belongs to the TonB-dependent receptor family.</text>
</comment>
<dbReference type="Pfam" id="PF07715">
    <property type="entry name" value="Plug"/>
    <property type="match status" value="1"/>
</dbReference>
<dbReference type="SUPFAM" id="SSF56935">
    <property type="entry name" value="Porins"/>
    <property type="match status" value="1"/>
</dbReference>
<dbReference type="GO" id="GO:0044718">
    <property type="term" value="P:siderophore transmembrane transport"/>
    <property type="evidence" value="ECO:0007669"/>
    <property type="project" value="TreeGrafter"/>
</dbReference>
<dbReference type="HOGENOM" id="CLU_004317_0_1_10"/>